<protein>
    <submittedName>
        <fullName evidence="1">Uncharacterized protein</fullName>
    </submittedName>
</protein>
<gene>
    <name evidence="1" type="ORF">BDN72DRAFT_954551</name>
</gene>
<sequence>MSEKRAPAKVAEQVVARGVFLKLIIFSIALGVAPLGSYYGSLNSIWGGNSTYAAITAVGAANAVLIAYIITSLLEDQGTSQPIQPAGESRKNR</sequence>
<keyword evidence="2" id="KW-1185">Reference proteome</keyword>
<organism evidence="1 2">
    <name type="scientific">Pluteus cervinus</name>
    <dbReference type="NCBI Taxonomy" id="181527"/>
    <lineage>
        <taxon>Eukaryota</taxon>
        <taxon>Fungi</taxon>
        <taxon>Dikarya</taxon>
        <taxon>Basidiomycota</taxon>
        <taxon>Agaricomycotina</taxon>
        <taxon>Agaricomycetes</taxon>
        <taxon>Agaricomycetidae</taxon>
        <taxon>Agaricales</taxon>
        <taxon>Pluteineae</taxon>
        <taxon>Pluteaceae</taxon>
        <taxon>Pluteus</taxon>
    </lineage>
</organism>
<accession>A0ACD3BDC9</accession>
<name>A0ACD3BDC9_9AGAR</name>
<evidence type="ECO:0000313" key="1">
    <source>
        <dbReference type="EMBL" id="TFK76023.1"/>
    </source>
</evidence>
<proteinExistence type="predicted"/>
<evidence type="ECO:0000313" key="2">
    <source>
        <dbReference type="Proteomes" id="UP000308600"/>
    </source>
</evidence>
<dbReference type="EMBL" id="ML208261">
    <property type="protein sequence ID" value="TFK76023.1"/>
    <property type="molecule type" value="Genomic_DNA"/>
</dbReference>
<reference evidence="1 2" key="1">
    <citation type="journal article" date="2019" name="Nat. Ecol. Evol.">
        <title>Megaphylogeny resolves global patterns of mushroom evolution.</title>
        <authorList>
            <person name="Varga T."/>
            <person name="Krizsan K."/>
            <person name="Foldi C."/>
            <person name="Dima B."/>
            <person name="Sanchez-Garcia M."/>
            <person name="Sanchez-Ramirez S."/>
            <person name="Szollosi G.J."/>
            <person name="Szarkandi J.G."/>
            <person name="Papp V."/>
            <person name="Albert L."/>
            <person name="Andreopoulos W."/>
            <person name="Angelini C."/>
            <person name="Antonin V."/>
            <person name="Barry K.W."/>
            <person name="Bougher N.L."/>
            <person name="Buchanan P."/>
            <person name="Buyck B."/>
            <person name="Bense V."/>
            <person name="Catcheside P."/>
            <person name="Chovatia M."/>
            <person name="Cooper J."/>
            <person name="Damon W."/>
            <person name="Desjardin D."/>
            <person name="Finy P."/>
            <person name="Geml J."/>
            <person name="Haridas S."/>
            <person name="Hughes K."/>
            <person name="Justo A."/>
            <person name="Karasinski D."/>
            <person name="Kautmanova I."/>
            <person name="Kiss B."/>
            <person name="Kocsube S."/>
            <person name="Kotiranta H."/>
            <person name="LaButti K.M."/>
            <person name="Lechner B.E."/>
            <person name="Liimatainen K."/>
            <person name="Lipzen A."/>
            <person name="Lukacs Z."/>
            <person name="Mihaltcheva S."/>
            <person name="Morgado L.N."/>
            <person name="Niskanen T."/>
            <person name="Noordeloos M.E."/>
            <person name="Ohm R.A."/>
            <person name="Ortiz-Santana B."/>
            <person name="Ovrebo C."/>
            <person name="Racz N."/>
            <person name="Riley R."/>
            <person name="Savchenko A."/>
            <person name="Shiryaev A."/>
            <person name="Soop K."/>
            <person name="Spirin V."/>
            <person name="Szebenyi C."/>
            <person name="Tomsovsky M."/>
            <person name="Tulloss R.E."/>
            <person name="Uehling J."/>
            <person name="Grigoriev I.V."/>
            <person name="Vagvolgyi C."/>
            <person name="Papp T."/>
            <person name="Martin F.M."/>
            <person name="Miettinen O."/>
            <person name="Hibbett D.S."/>
            <person name="Nagy L.G."/>
        </authorList>
    </citation>
    <scope>NUCLEOTIDE SEQUENCE [LARGE SCALE GENOMIC DNA]</scope>
    <source>
        <strain evidence="1 2">NL-1719</strain>
    </source>
</reference>
<dbReference type="Proteomes" id="UP000308600">
    <property type="component" value="Unassembled WGS sequence"/>
</dbReference>